<accession>A0ABS2NFK1</accession>
<protein>
    <submittedName>
        <fullName evidence="1">Uncharacterized protein</fullName>
    </submittedName>
</protein>
<gene>
    <name evidence="1" type="ORF">JOC86_003188</name>
</gene>
<sequence>MRKFNHMEAMFLPTDQGMIKIFIYGFQSIGSWGQVIAQLDDVTVNTKGYSRRKTIVRSLTQLHQMLVKKNDL</sequence>
<reference evidence="1 2" key="1">
    <citation type="submission" date="2021-01" db="EMBL/GenBank/DDBJ databases">
        <title>Genomic Encyclopedia of Type Strains, Phase IV (KMG-IV): sequencing the most valuable type-strain genomes for metagenomic binning, comparative biology and taxonomic classification.</title>
        <authorList>
            <person name="Goeker M."/>
        </authorList>
    </citation>
    <scope>NUCLEOTIDE SEQUENCE [LARGE SCALE GENOMIC DNA]</scope>
    <source>
        <strain evidence="1 2">DSM 24834</strain>
    </source>
</reference>
<dbReference type="RefSeq" id="WP_205173834.1">
    <property type="nucleotide sequence ID" value="NZ_JAFBDZ010000003.1"/>
</dbReference>
<name>A0ABS2NFK1_9BACI</name>
<organism evidence="1 2">
    <name type="scientific">Rossellomorea pakistanensis</name>
    <dbReference type="NCBI Taxonomy" id="992288"/>
    <lineage>
        <taxon>Bacteria</taxon>
        <taxon>Bacillati</taxon>
        <taxon>Bacillota</taxon>
        <taxon>Bacilli</taxon>
        <taxon>Bacillales</taxon>
        <taxon>Bacillaceae</taxon>
        <taxon>Rossellomorea</taxon>
    </lineage>
</organism>
<proteinExistence type="predicted"/>
<comment type="caution">
    <text evidence="1">The sequence shown here is derived from an EMBL/GenBank/DDBJ whole genome shotgun (WGS) entry which is preliminary data.</text>
</comment>
<evidence type="ECO:0000313" key="1">
    <source>
        <dbReference type="EMBL" id="MBM7586636.1"/>
    </source>
</evidence>
<evidence type="ECO:0000313" key="2">
    <source>
        <dbReference type="Proteomes" id="UP001646157"/>
    </source>
</evidence>
<dbReference type="Proteomes" id="UP001646157">
    <property type="component" value="Unassembled WGS sequence"/>
</dbReference>
<dbReference type="EMBL" id="JAFBDZ010000003">
    <property type="protein sequence ID" value="MBM7586636.1"/>
    <property type="molecule type" value="Genomic_DNA"/>
</dbReference>
<keyword evidence="2" id="KW-1185">Reference proteome</keyword>